<dbReference type="Gene3D" id="1.10.10.10">
    <property type="entry name" value="Winged helix-like DNA-binding domain superfamily/Winged helix DNA-binding domain"/>
    <property type="match status" value="1"/>
</dbReference>
<dbReference type="InterPro" id="IPR036390">
    <property type="entry name" value="WH_DNA-bd_sf"/>
</dbReference>
<name>A0A212IWZ6_9DELT</name>
<keyword evidence="1" id="KW-0805">Transcription regulation</keyword>
<dbReference type="PANTHER" id="PTHR30363:SF58">
    <property type="entry name" value="REGULATORY PROTEIN, DEOR FAMILY"/>
    <property type="match status" value="1"/>
</dbReference>
<accession>A0A212IWZ6</accession>
<dbReference type="GO" id="GO:0003677">
    <property type="term" value="F:DNA binding"/>
    <property type="evidence" value="ECO:0007669"/>
    <property type="project" value="UniProtKB-KW"/>
</dbReference>
<gene>
    <name evidence="5" type="primary">ygbI</name>
    <name evidence="5" type="ORF">KL86DPRO_10234</name>
</gene>
<organism evidence="5">
    <name type="scientific">uncultured delta proteobacterium</name>
    <dbReference type="NCBI Taxonomy" id="34034"/>
    <lineage>
        <taxon>Bacteria</taxon>
        <taxon>Deltaproteobacteria</taxon>
        <taxon>environmental samples</taxon>
    </lineage>
</organism>
<dbReference type="InterPro" id="IPR001034">
    <property type="entry name" value="DeoR_HTH"/>
</dbReference>
<evidence type="ECO:0000313" key="5">
    <source>
        <dbReference type="EMBL" id="SBV91694.1"/>
    </source>
</evidence>
<dbReference type="SMART" id="SM01134">
    <property type="entry name" value="DeoRC"/>
    <property type="match status" value="1"/>
</dbReference>
<dbReference type="InterPro" id="IPR050313">
    <property type="entry name" value="Carb_Metab_HTH_regulators"/>
</dbReference>
<dbReference type="InterPro" id="IPR037171">
    <property type="entry name" value="NagB/RpiA_transferase-like"/>
</dbReference>
<dbReference type="Pfam" id="PF08220">
    <property type="entry name" value="HTH_DeoR"/>
    <property type="match status" value="1"/>
</dbReference>
<dbReference type="Gene3D" id="3.40.50.1360">
    <property type="match status" value="1"/>
</dbReference>
<dbReference type="InterPro" id="IPR036388">
    <property type="entry name" value="WH-like_DNA-bd_sf"/>
</dbReference>
<dbReference type="SUPFAM" id="SSF100950">
    <property type="entry name" value="NagB/RpiA/CoA transferase-like"/>
    <property type="match status" value="1"/>
</dbReference>
<dbReference type="GO" id="GO:0003700">
    <property type="term" value="F:DNA-binding transcription factor activity"/>
    <property type="evidence" value="ECO:0007669"/>
    <property type="project" value="InterPro"/>
</dbReference>
<dbReference type="PROSITE" id="PS51000">
    <property type="entry name" value="HTH_DEOR_2"/>
    <property type="match status" value="1"/>
</dbReference>
<dbReference type="PANTHER" id="PTHR30363">
    <property type="entry name" value="HTH-TYPE TRANSCRIPTIONAL REGULATOR SRLR-RELATED"/>
    <property type="match status" value="1"/>
</dbReference>
<dbReference type="InterPro" id="IPR014036">
    <property type="entry name" value="DeoR-like_C"/>
</dbReference>
<sequence length="253" mass="26976">MIPAQRQQTILKTLSQREVASIMELAEALGVSHMTVRRDIQSLEQQGRVLLISGGVRLAEQIETEPSRKVKTALQSIEKALIARAAAALVAPGATVYLDAGTTCLAIAIQLAHRNDITVLTNDFAIVSYLIGNSQCELYHTGGHVIRENESGVGERAARFIASVNIDIAFISASSWDMYYISTPTESKAPVKQAAVAASAKKILVSDATKYGKVGFFKAVPLTDLDCIITDGGLDPVVHKAMVASGLDVIIAS</sequence>
<reference evidence="5" key="1">
    <citation type="submission" date="2016-04" db="EMBL/GenBank/DDBJ databases">
        <authorList>
            <person name="Evans L.H."/>
            <person name="Alamgir A."/>
            <person name="Owens N."/>
            <person name="Weber N.D."/>
            <person name="Virtaneva K."/>
            <person name="Barbian K."/>
            <person name="Babar A."/>
            <person name="Rosenke K."/>
        </authorList>
    </citation>
    <scope>NUCLEOTIDE SEQUENCE</scope>
    <source>
        <strain evidence="5">86</strain>
    </source>
</reference>
<dbReference type="InterPro" id="IPR018356">
    <property type="entry name" value="Tscrpt_reg_HTH_DeoR_CS"/>
</dbReference>
<evidence type="ECO:0000256" key="3">
    <source>
        <dbReference type="ARBA" id="ARBA00023163"/>
    </source>
</evidence>
<keyword evidence="2 5" id="KW-0238">DNA-binding</keyword>
<dbReference type="SUPFAM" id="SSF46785">
    <property type="entry name" value="Winged helix' DNA-binding domain"/>
    <property type="match status" value="1"/>
</dbReference>
<dbReference type="EMBL" id="FLUQ01000001">
    <property type="protein sequence ID" value="SBV91694.1"/>
    <property type="molecule type" value="Genomic_DNA"/>
</dbReference>
<feature type="domain" description="HTH deoR-type" evidence="4">
    <location>
        <begin position="3"/>
        <end position="58"/>
    </location>
</feature>
<dbReference type="SMART" id="SM00420">
    <property type="entry name" value="HTH_DEOR"/>
    <property type="match status" value="1"/>
</dbReference>
<dbReference type="Pfam" id="PF00455">
    <property type="entry name" value="DeoRC"/>
    <property type="match status" value="1"/>
</dbReference>
<evidence type="ECO:0000256" key="2">
    <source>
        <dbReference type="ARBA" id="ARBA00023125"/>
    </source>
</evidence>
<dbReference type="PRINTS" id="PR00037">
    <property type="entry name" value="HTHLACR"/>
</dbReference>
<proteinExistence type="predicted"/>
<protein>
    <submittedName>
        <fullName evidence="5">Putative DNA-binding transcriptional regulator</fullName>
    </submittedName>
</protein>
<evidence type="ECO:0000259" key="4">
    <source>
        <dbReference type="PROSITE" id="PS51000"/>
    </source>
</evidence>
<dbReference type="AlphaFoldDB" id="A0A212IWZ6"/>
<keyword evidence="3" id="KW-0804">Transcription</keyword>
<evidence type="ECO:0000256" key="1">
    <source>
        <dbReference type="ARBA" id="ARBA00023015"/>
    </source>
</evidence>
<dbReference type="PROSITE" id="PS00894">
    <property type="entry name" value="HTH_DEOR_1"/>
    <property type="match status" value="1"/>
</dbReference>